<gene>
    <name evidence="2" type="ORF">Pan189_20980</name>
</gene>
<proteinExistence type="predicted"/>
<sequence precursor="true">MIFLQRNAVFALVSGLSVLAALSQNAQSQCPEIVEVPRFLTTNESIRDTFRVVPDEGSRSEEIVVKVVQKNKVTDASPGCVVFNHANSRWERPADALIFPGRGFPKGFRFEFDPSREVNISKGYKLDSKTAYTLGIVNRSEKVEPAFYYAGTYCRDSKEFRCFQGRSKGKDVKQEQFKFDWKVAEVTQADIPLRIRTEGDRKLFFVDEAIEIDVHISNLSDQQLSLRRDSLSGPIAAMRLSQAYFGKASDWSGERDASSVADYDAGEPTNPFYAELAMLTDKGFGVRMLRNEGVKAISIHPRSSILLTVKLTDFYNIQELGDWAHLEWQLEGVHKDGSAWKAAAGLTIYLQWREKAENN</sequence>
<dbReference type="Proteomes" id="UP000317318">
    <property type="component" value="Chromosome"/>
</dbReference>
<feature type="signal peptide" evidence="1">
    <location>
        <begin position="1"/>
        <end position="26"/>
    </location>
</feature>
<dbReference type="AlphaFoldDB" id="A0A517R1G7"/>
<protein>
    <recommendedName>
        <fullName evidence="4">DUF4861 domain-containing protein</fullName>
    </recommendedName>
</protein>
<keyword evidence="3" id="KW-1185">Reference proteome</keyword>
<dbReference type="EMBL" id="CP036268">
    <property type="protein sequence ID" value="QDT37716.1"/>
    <property type="molecule type" value="Genomic_DNA"/>
</dbReference>
<keyword evidence="1" id="KW-0732">Signal</keyword>
<evidence type="ECO:0000313" key="3">
    <source>
        <dbReference type="Proteomes" id="UP000317318"/>
    </source>
</evidence>
<feature type="chain" id="PRO_5021906072" description="DUF4861 domain-containing protein" evidence="1">
    <location>
        <begin position="27"/>
        <end position="359"/>
    </location>
</feature>
<evidence type="ECO:0000313" key="2">
    <source>
        <dbReference type="EMBL" id="QDT37716.1"/>
    </source>
</evidence>
<organism evidence="2 3">
    <name type="scientific">Stratiformator vulcanicus</name>
    <dbReference type="NCBI Taxonomy" id="2527980"/>
    <lineage>
        <taxon>Bacteria</taxon>
        <taxon>Pseudomonadati</taxon>
        <taxon>Planctomycetota</taxon>
        <taxon>Planctomycetia</taxon>
        <taxon>Planctomycetales</taxon>
        <taxon>Planctomycetaceae</taxon>
        <taxon>Stratiformator</taxon>
    </lineage>
</organism>
<dbReference type="KEGG" id="svp:Pan189_20980"/>
<reference evidence="2 3" key="1">
    <citation type="submission" date="2019-02" db="EMBL/GenBank/DDBJ databases">
        <title>Deep-cultivation of Planctomycetes and their phenomic and genomic characterization uncovers novel biology.</title>
        <authorList>
            <person name="Wiegand S."/>
            <person name="Jogler M."/>
            <person name="Boedeker C."/>
            <person name="Pinto D."/>
            <person name="Vollmers J."/>
            <person name="Rivas-Marin E."/>
            <person name="Kohn T."/>
            <person name="Peeters S.H."/>
            <person name="Heuer A."/>
            <person name="Rast P."/>
            <person name="Oberbeckmann S."/>
            <person name="Bunk B."/>
            <person name="Jeske O."/>
            <person name="Meyerdierks A."/>
            <person name="Storesund J.E."/>
            <person name="Kallscheuer N."/>
            <person name="Luecker S."/>
            <person name="Lage O.M."/>
            <person name="Pohl T."/>
            <person name="Merkel B.J."/>
            <person name="Hornburger P."/>
            <person name="Mueller R.-W."/>
            <person name="Bruemmer F."/>
            <person name="Labrenz M."/>
            <person name="Spormann A.M."/>
            <person name="Op den Camp H."/>
            <person name="Overmann J."/>
            <person name="Amann R."/>
            <person name="Jetten M.S.M."/>
            <person name="Mascher T."/>
            <person name="Medema M.H."/>
            <person name="Devos D.P."/>
            <person name="Kaster A.-K."/>
            <person name="Ovreas L."/>
            <person name="Rohde M."/>
            <person name="Galperin M.Y."/>
            <person name="Jogler C."/>
        </authorList>
    </citation>
    <scope>NUCLEOTIDE SEQUENCE [LARGE SCALE GENOMIC DNA]</scope>
    <source>
        <strain evidence="2 3">Pan189</strain>
    </source>
</reference>
<dbReference type="RefSeq" id="WP_145363808.1">
    <property type="nucleotide sequence ID" value="NZ_CP036268.1"/>
</dbReference>
<name>A0A517R1G7_9PLAN</name>
<accession>A0A517R1G7</accession>
<evidence type="ECO:0000256" key="1">
    <source>
        <dbReference type="SAM" id="SignalP"/>
    </source>
</evidence>
<evidence type="ECO:0008006" key="4">
    <source>
        <dbReference type="Google" id="ProtNLM"/>
    </source>
</evidence>